<name>A0ABD3P978_9STRA</name>
<comment type="caution">
    <text evidence="2">The sequence shown here is derived from an EMBL/GenBank/DDBJ whole genome shotgun (WGS) entry which is preliminary data.</text>
</comment>
<proteinExistence type="predicted"/>
<feature type="region of interest" description="Disordered" evidence="1">
    <location>
        <begin position="1"/>
        <end position="29"/>
    </location>
</feature>
<dbReference type="EMBL" id="JABMIG020000252">
    <property type="protein sequence ID" value="KAL3783736.1"/>
    <property type="molecule type" value="Genomic_DNA"/>
</dbReference>
<dbReference type="Proteomes" id="UP001516023">
    <property type="component" value="Unassembled WGS sequence"/>
</dbReference>
<organism evidence="2 3">
    <name type="scientific">Cyclotella cryptica</name>
    <dbReference type="NCBI Taxonomy" id="29204"/>
    <lineage>
        <taxon>Eukaryota</taxon>
        <taxon>Sar</taxon>
        <taxon>Stramenopiles</taxon>
        <taxon>Ochrophyta</taxon>
        <taxon>Bacillariophyta</taxon>
        <taxon>Coscinodiscophyceae</taxon>
        <taxon>Thalassiosirophycidae</taxon>
        <taxon>Stephanodiscales</taxon>
        <taxon>Stephanodiscaceae</taxon>
        <taxon>Cyclotella</taxon>
    </lineage>
</organism>
<feature type="compositionally biased region" description="Polar residues" evidence="1">
    <location>
        <begin position="1"/>
        <end position="12"/>
    </location>
</feature>
<sequence length="72" mass="8189">MMSRRGSNCSETESQRDVSSKRTVSRRTRISTECHPDLLMEDMFPNTDFAASFAQLKLDDGNPYDLLFPLDG</sequence>
<dbReference type="AlphaFoldDB" id="A0ABD3P978"/>
<evidence type="ECO:0000313" key="3">
    <source>
        <dbReference type="Proteomes" id="UP001516023"/>
    </source>
</evidence>
<gene>
    <name evidence="2" type="ORF">HJC23_004855</name>
</gene>
<evidence type="ECO:0000313" key="2">
    <source>
        <dbReference type="EMBL" id="KAL3783736.1"/>
    </source>
</evidence>
<keyword evidence="3" id="KW-1185">Reference proteome</keyword>
<evidence type="ECO:0000256" key="1">
    <source>
        <dbReference type="SAM" id="MobiDB-lite"/>
    </source>
</evidence>
<accession>A0ABD3P978</accession>
<protein>
    <submittedName>
        <fullName evidence="2">Uncharacterized protein</fullName>
    </submittedName>
</protein>
<reference evidence="2 3" key="1">
    <citation type="journal article" date="2020" name="G3 (Bethesda)">
        <title>Improved Reference Genome for Cyclotella cryptica CCMP332, a Model for Cell Wall Morphogenesis, Salinity Adaptation, and Lipid Production in Diatoms (Bacillariophyta).</title>
        <authorList>
            <person name="Roberts W.R."/>
            <person name="Downey K.M."/>
            <person name="Ruck E.C."/>
            <person name="Traller J.C."/>
            <person name="Alverson A.J."/>
        </authorList>
    </citation>
    <scope>NUCLEOTIDE SEQUENCE [LARGE SCALE GENOMIC DNA]</scope>
    <source>
        <strain evidence="2 3">CCMP332</strain>
    </source>
</reference>